<dbReference type="RefSeq" id="WP_077088953.1">
    <property type="nucleotide sequence ID" value="NZ_LT721901.1"/>
</dbReference>
<organism evidence="2 3">
    <name type="scientific">Mycobacterium rhizamassiliense</name>
    <dbReference type="NCBI Taxonomy" id="1841860"/>
    <lineage>
        <taxon>Bacteria</taxon>
        <taxon>Bacillati</taxon>
        <taxon>Actinomycetota</taxon>
        <taxon>Actinomycetes</taxon>
        <taxon>Mycobacteriales</taxon>
        <taxon>Mycobacteriaceae</taxon>
        <taxon>Mycobacterium</taxon>
    </lineage>
</organism>
<protein>
    <recommendedName>
        <fullName evidence="4">RNA-binding protein</fullName>
    </recommendedName>
</protein>
<proteinExistence type="predicted"/>
<dbReference type="EMBL" id="FUFA01000005">
    <property type="protein sequence ID" value="SPM36227.1"/>
    <property type="molecule type" value="Genomic_DNA"/>
</dbReference>
<evidence type="ECO:0000256" key="1">
    <source>
        <dbReference type="SAM" id="SignalP"/>
    </source>
</evidence>
<evidence type="ECO:0008006" key="4">
    <source>
        <dbReference type="Google" id="ProtNLM"/>
    </source>
</evidence>
<evidence type="ECO:0000313" key="3">
    <source>
        <dbReference type="Proteomes" id="UP000240988"/>
    </source>
</evidence>
<dbReference type="STRING" id="1841860.GCA_900157375_04070"/>
<feature type="signal peptide" evidence="1">
    <location>
        <begin position="1"/>
        <end position="25"/>
    </location>
</feature>
<accession>A0A2U3NXJ0</accession>
<evidence type="ECO:0000313" key="2">
    <source>
        <dbReference type="EMBL" id="SPM36227.1"/>
    </source>
</evidence>
<keyword evidence="1" id="KW-0732">Signal</keyword>
<dbReference type="AlphaFoldDB" id="A0A2U3NXJ0"/>
<sequence length="79" mass="8138">MTKRRWVAALFAVLAIAPVPGMVLAMQSAGQADASVCVGAGRRISVSGCANIGDAIQRYVPPPADYAPMPEDPPPPPPP</sequence>
<name>A0A2U3NXJ0_9MYCO</name>
<dbReference type="Proteomes" id="UP000240988">
    <property type="component" value="Unassembled WGS sequence"/>
</dbReference>
<gene>
    <name evidence="2" type="ORF">MRAB57_4067</name>
</gene>
<dbReference type="OrthoDB" id="4762719at2"/>
<feature type="chain" id="PRO_5015582224" description="RNA-binding protein" evidence="1">
    <location>
        <begin position="26"/>
        <end position="79"/>
    </location>
</feature>
<reference evidence="2 3" key="1">
    <citation type="submission" date="2017-01" db="EMBL/GenBank/DDBJ databases">
        <authorList>
            <consortium name="Urmite Genomes"/>
        </authorList>
    </citation>
    <scope>NUCLEOTIDE SEQUENCE [LARGE SCALE GENOMIC DNA]</scope>
    <source>
        <strain evidence="2 3">AB57</strain>
    </source>
</reference>
<keyword evidence="3" id="KW-1185">Reference proteome</keyword>